<dbReference type="ESTHER" id="9agar-a0a0d7an16">
    <property type="family name" value="Fungal_carboxylesterase_lipase"/>
</dbReference>
<dbReference type="Proteomes" id="UP000054144">
    <property type="component" value="Unassembled WGS sequence"/>
</dbReference>
<dbReference type="Pfam" id="PF00135">
    <property type="entry name" value="COesterase"/>
    <property type="match status" value="1"/>
</dbReference>
<dbReference type="PROSITE" id="PS00941">
    <property type="entry name" value="CARBOXYLESTERASE_B_2"/>
    <property type="match status" value="1"/>
</dbReference>
<dbReference type="SUPFAM" id="SSF53474">
    <property type="entry name" value="alpha/beta-Hydrolases"/>
    <property type="match status" value="1"/>
</dbReference>
<dbReference type="OrthoDB" id="408631at2759"/>
<dbReference type="EC" id="3.1.1.-" evidence="3"/>
<evidence type="ECO:0000313" key="6">
    <source>
        <dbReference type="Proteomes" id="UP000054144"/>
    </source>
</evidence>
<dbReference type="InterPro" id="IPR029058">
    <property type="entry name" value="AB_hydrolase_fold"/>
</dbReference>
<dbReference type="InterPro" id="IPR019826">
    <property type="entry name" value="Carboxylesterase_B_AS"/>
</dbReference>
<dbReference type="InterPro" id="IPR002018">
    <property type="entry name" value="CarbesteraseB"/>
</dbReference>
<sequence>MLLPFHVLVGIIAAPLICAAPLVPRSTSASPIVKTSYGHVLGTTSEYRDGIYVFKGIPYAAPPTGAFRWTPPTKPQAWTGVYNATVFGAECPQLNTGASLFTSGTYNISEDCLYVNVWTPNFNTSEKLPVFLWMHGGREGGSGDVLAYDGSGLASQGIVVVTINYRLGPFGFFAHPDLSAESPHNSSGNYGVMDMIASVEWVQSEISNFGGDPHRITVAGQSAGSAAVLDMMYSPLSSGLVAGVIAESGARGPHDPLTGSLATGYRQKEHAEATGVEFVALMNVSTIEEMRNLSVEALLTEDDLVDPTYIGTHFENVSAFGEPPEWIPVLDGYVMPYRYGDSLRYGTHGNVPILTGNNLDESGASVDPGFTLETFEGNYTELFLNLSSEFFELYPASTDAEANNASNALWQDVSRISTWMWAKDWYAGGAGENVFTYFWTHAPPGQDQGAFHGSEIYYVLNNIPYNDPDLPWTDEDYVIEAQMAAYWANFIKTGNPNGGNLTYWPPSSDNTTTMYLGNSWGTGSIADEERIEFIQEFFSYQTEW</sequence>
<keyword evidence="2 3" id="KW-0378">Hydrolase</keyword>
<evidence type="ECO:0000313" key="5">
    <source>
        <dbReference type="EMBL" id="KIY53240.1"/>
    </source>
</evidence>
<protein>
    <recommendedName>
        <fullName evidence="3">Carboxylic ester hydrolase</fullName>
        <ecNumber evidence="3">3.1.1.-</ecNumber>
    </recommendedName>
</protein>
<feature type="signal peptide" evidence="3">
    <location>
        <begin position="1"/>
        <end position="19"/>
    </location>
</feature>
<dbReference type="InterPro" id="IPR050309">
    <property type="entry name" value="Type-B_Carboxylest/Lipase"/>
</dbReference>
<evidence type="ECO:0000256" key="1">
    <source>
        <dbReference type="ARBA" id="ARBA00005964"/>
    </source>
</evidence>
<dbReference type="PROSITE" id="PS00122">
    <property type="entry name" value="CARBOXYLESTERASE_B_1"/>
    <property type="match status" value="1"/>
</dbReference>
<evidence type="ECO:0000256" key="3">
    <source>
        <dbReference type="RuleBase" id="RU361235"/>
    </source>
</evidence>
<dbReference type="PANTHER" id="PTHR11559">
    <property type="entry name" value="CARBOXYLESTERASE"/>
    <property type="match status" value="1"/>
</dbReference>
<dbReference type="EMBL" id="KN881627">
    <property type="protein sequence ID" value="KIY53240.1"/>
    <property type="molecule type" value="Genomic_DNA"/>
</dbReference>
<organism evidence="5 6">
    <name type="scientific">Fistulina hepatica ATCC 64428</name>
    <dbReference type="NCBI Taxonomy" id="1128425"/>
    <lineage>
        <taxon>Eukaryota</taxon>
        <taxon>Fungi</taxon>
        <taxon>Dikarya</taxon>
        <taxon>Basidiomycota</taxon>
        <taxon>Agaricomycotina</taxon>
        <taxon>Agaricomycetes</taxon>
        <taxon>Agaricomycetidae</taxon>
        <taxon>Agaricales</taxon>
        <taxon>Fistulinaceae</taxon>
        <taxon>Fistulina</taxon>
    </lineage>
</organism>
<dbReference type="Gene3D" id="3.40.50.1820">
    <property type="entry name" value="alpha/beta hydrolase"/>
    <property type="match status" value="1"/>
</dbReference>
<feature type="domain" description="Carboxylesterase type B" evidence="4">
    <location>
        <begin position="30"/>
        <end position="515"/>
    </location>
</feature>
<feature type="chain" id="PRO_5005115279" description="Carboxylic ester hydrolase" evidence="3">
    <location>
        <begin position="20"/>
        <end position="544"/>
    </location>
</feature>
<dbReference type="GO" id="GO:0016787">
    <property type="term" value="F:hydrolase activity"/>
    <property type="evidence" value="ECO:0007669"/>
    <property type="project" value="UniProtKB-KW"/>
</dbReference>
<keyword evidence="6" id="KW-1185">Reference proteome</keyword>
<accession>A0A0D7AN16</accession>
<evidence type="ECO:0000256" key="2">
    <source>
        <dbReference type="ARBA" id="ARBA00022801"/>
    </source>
</evidence>
<reference evidence="5 6" key="1">
    <citation type="journal article" date="2015" name="Fungal Genet. Biol.">
        <title>Evolution of novel wood decay mechanisms in Agaricales revealed by the genome sequences of Fistulina hepatica and Cylindrobasidium torrendii.</title>
        <authorList>
            <person name="Floudas D."/>
            <person name="Held B.W."/>
            <person name="Riley R."/>
            <person name="Nagy L.G."/>
            <person name="Koehler G."/>
            <person name="Ransdell A.S."/>
            <person name="Younus H."/>
            <person name="Chow J."/>
            <person name="Chiniquy J."/>
            <person name="Lipzen A."/>
            <person name="Tritt A."/>
            <person name="Sun H."/>
            <person name="Haridas S."/>
            <person name="LaButti K."/>
            <person name="Ohm R.A."/>
            <person name="Kues U."/>
            <person name="Blanchette R.A."/>
            <person name="Grigoriev I.V."/>
            <person name="Minto R.E."/>
            <person name="Hibbett D.S."/>
        </authorList>
    </citation>
    <scope>NUCLEOTIDE SEQUENCE [LARGE SCALE GENOMIC DNA]</scope>
    <source>
        <strain evidence="5 6">ATCC 64428</strain>
    </source>
</reference>
<comment type="similarity">
    <text evidence="1 3">Belongs to the type-B carboxylesterase/lipase family.</text>
</comment>
<keyword evidence="3" id="KW-0732">Signal</keyword>
<dbReference type="InterPro" id="IPR019819">
    <property type="entry name" value="Carboxylesterase_B_CS"/>
</dbReference>
<name>A0A0D7AN16_9AGAR</name>
<proteinExistence type="inferred from homology"/>
<gene>
    <name evidence="5" type="ORF">FISHEDRAFT_69094</name>
</gene>
<dbReference type="AlphaFoldDB" id="A0A0D7AN16"/>
<evidence type="ECO:0000259" key="4">
    <source>
        <dbReference type="Pfam" id="PF00135"/>
    </source>
</evidence>